<feature type="compositionally biased region" description="Acidic residues" evidence="1">
    <location>
        <begin position="98"/>
        <end position="113"/>
    </location>
</feature>
<dbReference type="Proteomes" id="UP000507470">
    <property type="component" value="Unassembled WGS sequence"/>
</dbReference>
<dbReference type="AlphaFoldDB" id="A0A6J8BRP5"/>
<protein>
    <submittedName>
        <fullName evidence="2">Uncharacterized protein</fullName>
    </submittedName>
</protein>
<evidence type="ECO:0000256" key="1">
    <source>
        <dbReference type="SAM" id="MobiDB-lite"/>
    </source>
</evidence>
<accession>A0A6J8BRP5</accession>
<evidence type="ECO:0000313" key="3">
    <source>
        <dbReference type="Proteomes" id="UP000507470"/>
    </source>
</evidence>
<feature type="compositionally biased region" description="Polar residues" evidence="1">
    <location>
        <begin position="122"/>
        <end position="132"/>
    </location>
</feature>
<reference evidence="2 3" key="1">
    <citation type="submission" date="2020-06" db="EMBL/GenBank/DDBJ databases">
        <authorList>
            <person name="Li R."/>
            <person name="Bekaert M."/>
        </authorList>
    </citation>
    <scope>NUCLEOTIDE SEQUENCE [LARGE SCALE GENOMIC DNA]</scope>
    <source>
        <strain evidence="3">wild</strain>
    </source>
</reference>
<proteinExistence type="predicted"/>
<organism evidence="2 3">
    <name type="scientific">Mytilus coruscus</name>
    <name type="common">Sea mussel</name>
    <dbReference type="NCBI Taxonomy" id="42192"/>
    <lineage>
        <taxon>Eukaryota</taxon>
        <taxon>Metazoa</taxon>
        <taxon>Spiralia</taxon>
        <taxon>Lophotrochozoa</taxon>
        <taxon>Mollusca</taxon>
        <taxon>Bivalvia</taxon>
        <taxon>Autobranchia</taxon>
        <taxon>Pteriomorphia</taxon>
        <taxon>Mytilida</taxon>
        <taxon>Mytiloidea</taxon>
        <taxon>Mytilidae</taxon>
        <taxon>Mytilinae</taxon>
        <taxon>Mytilus</taxon>
    </lineage>
</organism>
<keyword evidence="3" id="KW-1185">Reference proteome</keyword>
<name>A0A6J8BRP5_MYTCO</name>
<feature type="region of interest" description="Disordered" evidence="1">
    <location>
        <begin position="98"/>
        <end position="149"/>
    </location>
</feature>
<sequence>MFRYICREHCDIVPDKNINKTIANVTNYPSNCNCVCTVHRECSFCHEFCSRIAGGSSIDSSDSLFNLSSWSEDSIDIALCDGTDIPSASVVPIISFESENDTSDSEPNSESDGIELPRESDVQLTVPTSNLRFESDEEDSQRVSDSQGIDLPSLASPLMSYSDHFDEYDSQWLSDYEVNQPSFESVDPTCSFSDAETQWLTGSIGSPYVEFAGQSVSTAETNQSRDSRKAEFNFLGLNSDKNEEEILANDSDYFTNSVHLSKCRKL</sequence>
<evidence type="ECO:0000313" key="2">
    <source>
        <dbReference type="EMBL" id="CAC5386021.1"/>
    </source>
</evidence>
<dbReference type="EMBL" id="CACVKT020003834">
    <property type="protein sequence ID" value="CAC5386021.1"/>
    <property type="molecule type" value="Genomic_DNA"/>
</dbReference>
<gene>
    <name evidence="2" type="ORF">MCOR_21512</name>
</gene>